<name>A0A1M5TF71_9GAMM</name>
<dbReference type="Proteomes" id="UP000184268">
    <property type="component" value="Unassembled WGS sequence"/>
</dbReference>
<proteinExistence type="predicted"/>
<gene>
    <name evidence="1" type="ORF">SAMN02745129_2120</name>
</gene>
<dbReference type="RefSeq" id="WP_067663283.1">
    <property type="nucleotide sequence ID" value="NZ_FQXG01000003.1"/>
</dbReference>
<dbReference type="EMBL" id="FQXG01000003">
    <property type="protein sequence ID" value="SHH49382.1"/>
    <property type="molecule type" value="Genomic_DNA"/>
</dbReference>
<keyword evidence="2" id="KW-1185">Reference proteome</keyword>
<evidence type="ECO:0008006" key="3">
    <source>
        <dbReference type="Google" id="ProtNLM"/>
    </source>
</evidence>
<protein>
    <recommendedName>
        <fullName evidence="3">Killing trait domain-containing protein</fullName>
    </recommendedName>
</protein>
<sequence length="100" mass="10851">MINEIPPLGGVLGGPIVAHDSPESEQIKAFSEHLTAMMLAKSLHQSVSESQLSSETQSAGMSMAQELHYHQMVLSLVKGPLDYLPKAVQQQLTPEAQNEQ</sequence>
<reference evidence="1 2" key="1">
    <citation type="submission" date="2016-11" db="EMBL/GenBank/DDBJ databases">
        <authorList>
            <person name="Jaros S."/>
            <person name="Januszkiewicz K."/>
            <person name="Wedrychowicz H."/>
        </authorList>
    </citation>
    <scope>NUCLEOTIDE SEQUENCE [LARGE SCALE GENOMIC DNA]</scope>
    <source>
        <strain evidence="1 2">DSM 16917</strain>
    </source>
</reference>
<dbReference type="AlphaFoldDB" id="A0A1M5TF71"/>
<evidence type="ECO:0000313" key="1">
    <source>
        <dbReference type="EMBL" id="SHH49382.1"/>
    </source>
</evidence>
<organism evidence="1 2">
    <name type="scientific">Ferrimonas marina</name>
    <dbReference type="NCBI Taxonomy" id="299255"/>
    <lineage>
        <taxon>Bacteria</taxon>
        <taxon>Pseudomonadati</taxon>
        <taxon>Pseudomonadota</taxon>
        <taxon>Gammaproteobacteria</taxon>
        <taxon>Alteromonadales</taxon>
        <taxon>Ferrimonadaceae</taxon>
        <taxon>Ferrimonas</taxon>
    </lineage>
</organism>
<evidence type="ECO:0000313" key="2">
    <source>
        <dbReference type="Proteomes" id="UP000184268"/>
    </source>
</evidence>
<dbReference type="STRING" id="299255.SAMN02745129_2120"/>
<accession>A0A1M5TF71</accession>